<dbReference type="PANTHER" id="PTHR47237">
    <property type="entry name" value="SLL0310 PROTEIN"/>
    <property type="match status" value="1"/>
</dbReference>
<evidence type="ECO:0000259" key="1">
    <source>
        <dbReference type="PROSITE" id="PS51186"/>
    </source>
</evidence>
<dbReference type="InterPro" id="IPR052729">
    <property type="entry name" value="Acyl/Acetyltrans_Enzymes"/>
</dbReference>
<dbReference type="PANTHER" id="PTHR47237:SF1">
    <property type="entry name" value="SLL0310 PROTEIN"/>
    <property type="match status" value="1"/>
</dbReference>
<dbReference type="PROSITE" id="PS51186">
    <property type="entry name" value="GNAT"/>
    <property type="match status" value="1"/>
</dbReference>
<dbReference type="AlphaFoldDB" id="A0A8J6R4X8"/>
<accession>A0A8J6R4X8</accession>
<evidence type="ECO:0000313" key="3">
    <source>
        <dbReference type="Proteomes" id="UP000632828"/>
    </source>
</evidence>
<reference evidence="2" key="1">
    <citation type="submission" date="2020-09" db="EMBL/GenBank/DDBJ databases">
        <title>Pelobacter alkaliphilus sp. nov., a novel anaerobic arsenate-reducing bacterium from terrestrial mud volcano.</title>
        <authorList>
            <person name="Khomyakova M.A."/>
            <person name="Merkel A.Y."/>
            <person name="Slobodkin A.I."/>
        </authorList>
    </citation>
    <scope>NUCLEOTIDE SEQUENCE</scope>
    <source>
        <strain evidence="2">M08fum</strain>
    </source>
</reference>
<dbReference type="InterPro" id="IPR016181">
    <property type="entry name" value="Acyl_CoA_acyltransferase"/>
</dbReference>
<feature type="domain" description="N-acetyltransferase" evidence="1">
    <location>
        <begin position="1"/>
        <end position="151"/>
    </location>
</feature>
<dbReference type="RefSeq" id="WP_191154004.1">
    <property type="nucleotide sequence ID" value="NZ_JACWUN010000003.1"/>
</dbReference>
<organism evidence="2 3">
    <name type="scientific">Pelovirga terrestris</name>
    <dbReference type="NCBI Taxonomy" id="2771352"/>
    <lineage>
        <taxon>Bacteria</taxon>
        <taxon>Pseudomonadati</taxon>
        <taxon>Thermodesulfobacteriota</taxon>
        <taxon>Desulfuromonadia</taxon>
        <taxon>Geobacterales</taxon>
        <taxon>Geobacteraceae</taxon>
        <taxon>Pelovirga</taxon>
    </lineage>
</organism>
<dbReference type="GO" id="GO:0016747">
    <property type="term" value="F:acyltransferase activity, transferring groups other than amino-acyl groups"/>
    <property type="evidence" value="ECO:0007669"/>
    <property type="project" value="InterPro"/>
</dbReference>
<proteinExistence type="predicted"/>
<dbReference type="Gene3D" id="3.40.630.30">
    <property type="match status" value="1"/>
</dbReference>
<name>A0A8J6R4X8_9BACT</name>
<sequence>MVLQPLSAADWNLFLRLARGEGWLVPTKEQLLFHHQWRPFFLALRHCGTTCGFISAVSYHHSGWIGNLLIAPELRGQGYGKYLFKEALKVLNQPPLQRIWLTASRQGRSLYQGYGFTQVDTVTRWSATGRGKNQPLTALATLACLMAIEQDCWGEDRGDLISALAADSFLLQQPNTLAMVQTGMDLWQLGPWSAAKSDPRSARLLLDLAVAATPVNKTLFVDALDSAGLELLLRQRGFTRHGQNLLMYQGKMPRLRGVMALASLGSIG</sequence>
<evidence type="ECO:0000313" key="2">
    <source>
        <dbReference type="EMBL" id="MBD1399729.1"/>
    </source>
</evidence>
<dbReference type="InterPro" id="IPR000182">
    <property type="entry name" value="GNAT_dom"/>
</dbReference>
<dbReference type="SUPFAM" id="SSF55729">
    <property type="entry name" value="Acyl-CoA N-acyltransferases (Nat)"/>
    <property type="match status" value="1"/>
</dbReference>
<keyword evidence="3" id="KW-1185">Reference proteome</keyword>
<dbReference type="Pfam" id="PF00583">
    <property type="entry name" value="Acetyltransf_1"/>
    <property type="match status" value="1"/>
</dbReference>
<dbReference type="Gene3D" id="3.40.630.90">
    <property type="match status" value="1"/>
</dbReference>
<dbReference type="CDD" id="cd04301">
    <property type="entry name" value="NAT_SF"/>
    <property type="match status" value="1"/>
</dbReference>
<dbReference type="Proteomes" id="UP000632828">
    <property type="component" value="Unassembled WGS sequence"/>
</dbReference>
<dbReference type="EMBL" id="JACWUN010000003">
    <property type="protein sequence ID" value="MBD1399729.1"/>
    <property type="molecule type" value="Genomic_DNA"/>
</dbReference>
<comment type="caution">
    <text evidence="2">The sequence shown here is derived from an EMBL/GenBank/DDBJ whole genome shotgun (WGS) entry which is preliminary data.</text>
</comment>
<gene>
    <name evidence="2" type="ORF">ICT70_03505</name>
</gene>
<protein>
    <submittedName>
        <fullName evidence="2">GNAT family N-acetyltransferase</fullName>
    </submittedName>
</protein>